<dbReference type="AlphaFoldDB" id="A0A232FLU0"/>
<protein>
    <submittedName>
        <fullName evidence="1">Uncharacterized protein</fullName>
    </submittedName>
</protein>
<proteinExistence type="predicted"/>
<accession>A0A232FLU0</accession>
<sequence>MMTTVVSTVCDVVSRSRAEKSLFGTADSLHANGREKETSVCAVSTGARGVHRTQCGAYAAERESKRDREGLRRSVELGVRGVETQSRTALRN</sequence>
<reference evidence="1 2" key="1">
    <citation type="journal article" date="2017" name="Curr. Biol.">
        <title>The Evolution of Venom by Co-option of Single-Copy Genes.</title>
        <authorList>
            <person name="Martinson E.O."/>
            <person name="Mrinalini"/>
            <person name="Kelkar Y.D."/>
            <person name="Chang C.H."/>
            <person name="Werren J.H."/>
        </authorList>
    </citation>
    <scope>NUCLEOTIDE SEQUENCE [LARGE SCALE GENOMIC DNA]</scope>
    <source>
        <strain evidence="1 2">Alberta</strain>
        <tissue evidence="1">Whole body</tissue>
    </source>
</reference>
<evidence type="ECO:0000313" key="1">
    <source>
        <dbReference type="EMBL" id="OXU31317.1"/>
    </source>
</evidence>
<name>A0A232FLU0_9HYME</name>
<dbReference type="Proteomes" id="UP000215335">
    <property type="component" value="Unassembled WGS sequence"/>
</dbReference>
<dbReference type="EMBL" id="NNAY01000069">
    <property type="protein sequence ID" value="OXU31317.1"/>
    <property type="molecule type" value="Genomic_DNA"/>
</dbReference>
<organism evidence="1 2">
    <name type="scientific">Trichomalopsis sarcophagae</name>
    <dbReference type="NCBI Taxonomy" id="543379"/>
    <lineage>
        <taxon>Eukaryota</taxon>
        <taxon>Metazoa</taxon>
        <taxon>Ecdysozoa</taxon>
        <taxon>Arthropoda</taxon>
        <taxon>Hexapoda</taxon>
        <taxon>Insecta</taxon>
        <taxon>Pterygota</taxon>
        <taxon>Neoptera</taxon>
        <taxon>Endopterygota</taxon>
        <taxon>Hymenoptera</taxon>
        <taxon>Apocrita</taxon>
        <taxon>Proctotrupomorpha</taxon>
        <taxon>Chalcidoidea</taxon>
        <taxon>Pteromalidae</taxon>
        <taxon>Pteromalinae</taxon>
        <taxon>Trichomalopsis</taxon>
    </lineage>
</organism>
<gene>
    <name evidence="1" type="ORF">TSAR_006351</name>
</gene>
<evidence type="ECO:0000313" key="2">
    <source>
        <dbReference type="Proteomes" id="UP000215335"/>
    </source>
</evidence>
<keyword evidence="2" id="KW-1185">Reference proteome</keyword>
<comment type="caution">
    <text evidence="1">The sequence shown here is derived from an EMBL/GenBank/DDBJ whole genome shotgun (WGS) entry which is preliminary data.</text>
</comment>